<dbReference type="Proteomes" id="UP000192917">
    <property type="component" value="Unassembled WGS sequence"/>
</dbReference>
<protein>
    <submittedName>
        <fullName evidence="5">Tetratricopeptide repeat-containing protein</fullName>
    </submittedName>
</protein>
<keyword evidence="4" id="KW-0732">Signal</keyword>
<feature type="chain" id="PRO_5012124939" evidence="4">
    <location>
        <begin position="27"/>
        <end position="302"/>
    </location>
</feature>
<keyword evidence="2" id="KW-0802">TPR repeat</keyword>
<dbReference type="Pfam" id="PF13181">
    <property type="entry name" value="TPR_8"/>
    <property type="match status" value="1"/>
</dbReference>
<dbReference type="Pfam" id="PF13432">
    <property type="entry name" value="TPR_16"/>
    <property type="match status" value="2"/>
</dbReference>
<evidence type="ECO:0000256" key="2">
    <source>
        <dbReference type="ARBA" id="ARBA00022803"/>
    </source>
</evidence>
<gene>
    <name evidence="5" type="ORF">SAMN05428998_10594</name>
</gene>
<dbReference type="AlphaFoldDB" id="A0A1Y6BN84"/>
<dbReference type="EMBL" id="FWZX01000005">
    <property type="protein sequence ID" value="SMF12510.1"/>
    <property type="molecule type" value="Genomic_DNA"/>
</dbReference>
<evidence type="ECO:0000256" key="4">
    <source>
        <dbReference type="SAM" id="SignalP"/>
    </source>
</evidence>
<dbReference type="Gene3D" id="1.25.40.10">
    <property type="entry name" value="Tetratricopeptide repeat domain"/>
    <property type="match status" value="2"/>
</dbReference>
<evidence type="ECO:0000313" key="6">
    <source>
        <dbReference type="Proteomes" id="UP000192917"/>
    </source>
</evidence>
<name>A0A1Y6BN84_9PROT</name>
<dbReference type="PROSITE" id="PS51257">
    <property type="entry name" value="PROKAR_LIPOPROTEIN"/>
    <property type="match status" value="1"/>
</dbReference>
<dbReference type="InterPro" id="IPR019734">
    <property type="entry name" value="TPR_rpt"/>
</dbReference>
<dbReference type="SUPFAM" id="SSF48452">
    <property type="entry name" value="TPR-like"/>
    <property type="match status" value="1"/>
</dbReference>
<evidence type="ECO:0000256" key="1">
    <source>
        <dbReference type="ARBA" id="ARBA00022737"/>
    </source>
</evidence>
<dbReference type="PANTHER" id="PTHR45586:SF1">
    <property type="entry name" value="LIPOPOLYSACCHARIDE ASSEMBLY PROTEIN B"/>
    <property type="match status" value="1"/>
</dbReference>
<dbReference type="RefSeq" id="WP_085122110.1">
    <property type="nucleotide sequence ID" value="NZ_FWZX01000005.1"/>
</dbReference>
<dbReference type="SMART" id="SM00028">
    <property type="entry name" value="TPR"/>
    <property type="match status" value="3"/>
</dbReference>
<sequence length="302" mass="31273">MPLPRRTLLRPLLLSGLLGLAGPLLAACQLDQLKLPDLPQPAPRTTAAKAVPEGTPRRSDSGTAGSTTAATGDGALDKVMEVAGKTRQLGDLRMAATLYRRAAVDHPDRPEPASALGDTLLDLGEPAQAAQAYRAALGAQAGYRPAVLGLGKALISQQQPLAAAQVYQAFLASHPDDAGALAGAGVAADMAGDHAQAQALFRRGLAAAPDDGRLLNNLGYSLIQSGDYAAAVAPLERAAALPGSDKKTRQNLALAYGLAGRESDAARTLRFDWDEAAVARNLAWYRQQRQLGAKGAAARPAE</sequence>
<keyword evidence="6" id="KW-1185">Reference proteome</keyword>
<feature type="signal peptide" evidence="4">
    <location>
        <begin position="1"/>
        <end position="26"/>
    </location>
</feature>
<evidence type="ECO:0000256" key="3">
    <source>
        <dbReference type="SAM" id="MobiDB-lite"/>
    </source>
</evidence>
<feature type="compositionally biased region" description="Low complexity" evidence="3">
    <location>
        <begin position="61"/>
        <end position="72"/>
    </location>
</feature>
<feature type="region of interest" description="Disordered" evidence="3">
    <location>
        <begin position="36"/>
        <end position="72"/>
    </location>
</feature>
<dbReference type="InterPro" id="IPR011990">
    <property type="entry name" value="TPR-like_helical_dom_sf"/>
</dbReference>
<proteinExistence type="predicted"/>
<dbReference type="STRING" id="560819.SAMN05428998_10594"/>
<reference evidence="5 6" key="1">
    <citation type="submission" date="2017-04" db="EMBL/GenBank/DDBJ databases">
        <authorList>
            <person name="Afonso C.L."/>
            <person name="Miller P.J."/>
            <person name="Scott M.A."/>
            <person name="Spackman E."/>
            <person name="Goraichik I."/>
            <person name="Dimitrov K.M."/>
            <person name="Suarez D.L."/>
            <person name="Swayne D.E."/>
        </authorList>
    </citation>
    <scope>NUCLEOTIDE SEQUENCE [LARGE SCALE GENOMIC DNA]</scope>
    <source>
        <strain evidence="5 6">USBA 355</strain>
    </source>
</reference>
<evidence type="ECO:0000313" key="5">
    <source>
        <dbReference type="EMBL" id="SMF12510.1"/>
    </source>
</evidence>
<dbReference type="InterPro" id="IPR051012">
    <property type="entry name" value="CellSynth/LPSAsmb/PSIAsmb"/>
</dbReference>
<dbReference type="PANTHER" id="PTHR45586">
    <property type="entry name" value="TPR REPEAT-CONTAINING PROTEIN PA4667"/>
    <property type="match status" value="1"/>
</dbReference>
<organism evidence="5 6">
    <name type="scientific">Tistlia consotensis USBA 355</name>
    <dbReference type="NCBI Taxonomy" id="560819"/>
    <lineage>
        <taxon>Bacteria</taxon>
        <taxon>Pseudomonadati</taxon>
        <taxon>Pseudomonadota</taxon>
        <taxon>Alphaproteobacteria</taxon>
        <taxon>Rhodospirillales</taxon>
        <taxon>Rhodovibrionaceae</taxon>
        <taxon>Tistlia</taxon>
    </lineage>
</organism>
<accession>A0A1Y6BN84</accession>
<keyword evidence="1" id="KW-0677">Repeat</keyword>